<accession>A0ABP0CBG9</accession>
<dbReference type="InterPro" id="IPR029063">
    <property type="entry name" value="SAM-dependent_MTases_sf"/>
</dbReference>
<sequence length="332" mass="37033">MSINKSALEVWSEIAPEWDTGVGRDGNVYWNVLQKPTLERLFADSRVSVCGKQVHALDISTGNGLTARWLTSYLGGTGEYAGGGDRDDERSEVKIKENDQREEKEKKVVVTATDGSEVMLGRARTWAAEHADVTPEQRALTFAKLDATSPDDFTKFYASPSQPAFDAILMNMAIMDVPTLEPLAAALPRMLAVGGVFVGSLLHPVFITPRTRRLLEVVHDYDDLEGQDDRSEALTSTTIKRSVRLDGYLNVAPWRGFAWPGQSRAQYYFHRPLHELFGVFLKGGQLALDGIEEPNFTPEQAAADATASKRVEASKNYTEFPIFLYFRLRRIK</sequence>
<proteinExistence type="predicted"/>
<evidence type="ECO:0000313" key="3">
    <source>
        <dbReference type="Proteomes" id="UP001642406"/>
    </source>
</evidence>
<reference evidence="2 3" key="1">
    <citation type="submission" date="2024-01" db="EMBL/GenBank/DDBJ databases">
        <authorList>
            <person name="Allen C."/>
            <person name="Tagirdzhanova G."/>
        </authorList>
    </citation>
    <scope>NUCLEOTIDE SEQUENCE [LARGE SCALE GENOMIC DNA]</scope>
</reference>
<dbReference type="Proteomes" id="UP001642406">
    <property type="component" value="Unassembled WGS sequence"/>
</dbReference>
<dbReference type="EMBL" id="CAWUHC010000073">
    <property type="protein sequence ID" value="CAK7228584.1"/>
    <property type="molecule type" value="Genomic_DNA"/>
</dbReference>
<evidence type="ECO:0008006" key="4">
    <source>
        <dbReference type="Google" id="ProtNLM"/>
    </source>
</evidence>
<comment type="caution">
    <text evidence="2">The sequence shown here is derived from an EMBL/GenBank/DDBJ whole genome shotgun (WGS) entry which is preliminary data.</text>
</comment>
<evidence type="ECO:0000313" key="2">
    <source>
        <dbReference type="EMBL" id="CAK7228584.1"/>
    </source>
</evidence>
<gene>
    <name evidence="2" type="ORF">SBRCBS47491_006954</name>
</gene>
<organism evidence="2 3">
    <name type="scientific">Sporothrix bragantina</name>
    <dbReference type="NCBI Taxonomy" id="671064"/>
    <lineage>
        <taxon>Eukaryota</taxon>
        <taxon>Fungi</taxon>
        <taxon>Dikarya</taxon>
        <taxon>Ascomycota</taxon>
        <taxon>Pezizomycotina</taxon>
        <taxon>Sordariomycetes</taxon>
        <taxon>Sordariomycetidae</taxon>
        <taxon>Ophiostomatales</taxon>
        <taxon>Ophiostomataceae</taxon>
        <taxon>Sporothrix</taxon>
    </lineage>
</organism>
<name>A0ABP0CBG9_9PEZI</name>
<keyword evidence="3" id="KW-1185">Reference proteome</keyword>
<feature type="compositionally biased region" description="Basic and acidic residues" evidence="1">
    <location>
        <begin position="84"/>
        <end position="102"/>
    </location>
</feature>
<evidence type="ECO:0000256" key="1">
    <source>
        <dbReference type="SAM" id="MobiDB-lite"/>
    </source>
</evidence>
<protein>
    <recommendedName>
        <fullName evidence="4">Methyltransferase type 11</fullName>
    </recommendedName>
</protein>
<dbReference type="Gene3D" id="3.40.50.150">
    <property type="entry name" value="Vaccinia Virus protein VP39"/>
    <property type="match status" value="1"/>
</dbReference>
<feature type="region of interest" description="Disordered" evidence="1">
    <location>
        <begin position="80"/>
        <end position="102"/>
    </location>
</feature>
<dbReference type="SUPFAM" id="SSF53335">
    <property type="entry name" value="S-adenosyl-L-methionine-dependent methyltransferases"/>
    <property type="match status" value="1"/>
</dbReference>